<evidence type="ECO:0000259" key="7">
    <source>
        <dbReference type="Pfam" id="PF17682"/>
    </source>
</evidence>
<feature type="domain" description="Transcription factor IIIC subunit 5 HTH" evidence="6">
    <location>
        <begin position="393"/>
        <end position="567"/>
    </location>
</feature>
<dbReference type="AlphaFoldDB" id="D2V4V8"/>
<feature type="compositionally biased region" description="Acidic residues" evidence="5">
    <location>
        <begin position="750"/>
        <end position="763"/>
    </location>
</feature>
<dbReference type="FunCoup" id="D2V4V8">
    <property type="interactions" value="295"/>
</dbReference>
<dbReference type="InterPro" id="IPR042536">
    <property type="entry name" value="TFIIIC_tauA_Sfc1"/>
</dbReference>
<evidence type="ECO:0000313" key="8">
    <source>
        <dbReference type="EMBL" id="EFC48171.1"/>
    </source>
</evidence>
<dbReference type="GO" id="GO:0006384">
    <property type="term" value="P:transcription initiation at RNA polymerase III promoter"/>
    <property type="evidence" value="ECO:0007669"/>
    <property type="project" value="InterPro"/>
</dbReference>
<dbReference type="VEuPathDB" id="AmoebaDB:NAEGRDRAFT_57146"/>
<sequence>MISQQEYQLWRQRNSQQEDGTNNTPPHSEVVVVNQEQQENNFNNNNNNHETNNSNVGVMMIVDNDDNNSSFSSSYQPTQIQNEEGGTQPVTINNSEVPLIPPPSIHLGSAIPIYDATSPSMMVGQPVPVVTPQQASIISYLAPAMNYEKAPIYSIPETKYTMVLFPGRVKNVSNAIQMLGGMKSIQKLHKKSPPPPSQTIANGKNSKEQEAPNSDSKFLECRFRPGNFMSCHPVYGDATSTNNLLVRIRRKKVKKVIGDKVVTRYDSSNSEISVIGTISKTVNFKGMSDFQYIQPKYVDLDQSMDDDQNGTENAASNNFSNIGDEGDEMHTDDVNSNKSSTALNQDARNSQQRSIYYSDELSEATSTVFLSRASLEHPHTGKNTKHHKAMLDLPPPIFSRFDMPMDYAFKQNPLSEVVPIVSHDGSSNFKRLIKKNKQYVPHCVEINFEDEVPTGPPPDIVNAKDKELYTDMEKKLRKLFGYPDNENEESAIDNLSDSKSRKIRPMWSRSAITSKFEGRKDRWKLRMVLPRIAYHYKSGPWRMLWVRYGYDPKKDVGAAYYQMLDFRIPQELRPKINALAGKKKDDEMETNKFRRLPKRRTDLHIDLHDYLYSGQNKDQPNNENENVAPNATSSVLSTNANTNQGENDDNASYEFNSVPTQIQVFYQLCDIRLSSAQNIIMAEKDEKIPITYGVLLGIKSGEELGLREYVWNQNAECDPKSGWYSHHALEQVRHIMKKKIEEWLEIGEENDNEILSDTEDENEPERQEVTQTENREATQTEATLTDDEMRDEEEDLFIGATTQ</sequence>
<evidence type="ECO:0000256" key="1">
    <source>
        <dbReference type="ARBA" id="ARBA00004123"/>
    </source>
</evidence>
<feature type="region of interest" description="Disordered" evidence="5">
    <location>
        <begin position="1"/>
        <end position="27"/>
    </location>
</feature>
<keyword evidence="4" id="KW-0539">Nucleus</keyword>
<dbReference type="OMA" id="CVEINFE"/>
<dbReference type="EMBL" id="GG738852">
    <property type="protein sequence ID" value="EFC48171.1"/>
    <property type="molecule type" value="Genomic_DNA"/>
</dbReference>
<evidence type="ECO:0000313" key="9">
    <source>
        <dbReference type="Proteomes" id="UP000006671"/>
    </source>
</evidence>
<dbReference type="STRING" id="5762.D2V4V8"/>
<dbReference type="GeneID" id="8860544"/>
<dbReference type="GO" id="GO:0001002">
    <property type="term" value="F:RNA polymerase III type 1 promoter sequence-specific DNA binding"/>
    <property type="evidence" value="ECO:0007669"/>
    <property type="project" value="TreeGrafter"/>
</dbReference>
<dbReference type="GO" id="GO:0005634">
    <property type="term" value="C:nucleus"/>
    <property type="evidence" value="ECO:0007669"/>
    <property type="project" value="UniProtKB-SubCell"/>
</dbReference>
<dbReference type="PANTHER" id="PTHR13230:SF5">
    <property type="entry name" value="GENERAL TRANSCRIPTION FACTOR 3C POLYPEPTIDE 5"/>
    <property type="match status" value="1"/>
</dbReference>
<dbReference type="Proteomes" id="UP000006671">
    <property type="component" value="Unassembled WGS sequence"/>
</dbReference>
<organism evidence="9">
    <name type="scientific">Naegleria gruberi</name>
    <name type="common">Amoeba</name>
    <dbReference type="NCBI Taxonomy" id="5762"/>
    <lineage>
        <taxon>Eukaryota</taxon>
        <taxon>Discoba</taxon>
        <taxon>Heterolobosea</taxon>
        <taxon>Tetramitia</taxon>
        <taxon>Eutetramitia</taxon>
        <taxon>Vahlkampfiidae</taxon>
        <taxon>Naegleria</taxon>
    </lineage>
</organism>
<feature type="compositionally biased region" description="Acidic residues" evidence="5">
    <location>
        <begin position="784"/>
        <end position="796"/>
    </location>
</feature>
<dbReference type="Pfam" id="PF17682">
    <property type="entry name" value="Tau95_N"/>
    <property type="match status" value="1"/>
</dbReference>
<comment type="subcellular location">
    <subcellularLocation>
        <location evidence="1">Nucleus</location>
    </subcellularLocation>
</comment>
<protein>
    <submittedName>
        <fullName evidence="8">RNA polymerase III transcription factor TFIIIC subunit</fullName>
    </submittedName>
</protein>
<evidence type="ECO:0000256" key="5">
    <source>
        <dbReference type="SAM" id="MobiDB-lite"/>
    </source>
</evidence>
<dbReference type="OrthoDB" id="5598268at2759"/>
<dbReference type="InterPro" id="IPR040454">
    <property type="entry name" value="TF_IIIC_Tfc1/Sfc1"/>
</dbReference>
<feature type="domain" description="Transcription factor IIIC subunit Tfc1/Sfc1 triple barrel" evidence="7">
    <location>
        <begin position="162"/>
        <end position="292"/>
    </location>
</feature>
<dbReference type="GO" id="GO:0000127">
    <property type="term" value="C:transcription factor TFIIIC complex"/>
    <property type="evidence" value="ECO:0007669"/>
    <property type="project" value="InterPro"/>
</dbReference>
<dbReference type="Gene3D" id="3.30.200.160">
    <property type="entry name" value="TFIIIC, subcomplex tauA, subunit Sfc1, barrel domain"/>
    <property type="match status" value="1"/>
</dbReference>
<keyword evidence="3" id="KW-0804">Transcription</keyword>
<evidence type="ECO:0000256" key="2">
    <source>
        <dbReference type="ARBA" id="ARBA00023125"/>
    </source>
</evidence>
<feature type="region of interest" description="Disordered" evidence="5">
    <location>
        <begin position="187"/>
        <end position="216"/>
    </location>
</feature>
<gene>
    <name evidence="8" type="ORF">NAEGRDRAFT_57146</name>
</gene>
<evidence type="ECO:0000256" key="4">
    <source>
        <dbReference type="ARBA" id="ARBA00023242"/>
    </source>
</evidence>
<dbReference type="InParanoid" id="D2V4V8"/>
<dbReference type="InterPro" id="IPR041499">
    <property type="entry name" value="Tfc1/Sfc1_N"/>
</dbReference>
<evidence type="ECO:0000259" key="6">
    <source>
        <dbReference type="Pfam" id="PF09734"/>
    </source>
</evidence>
<evidence type="ECO:0000256" key="3">
    <source>
        <dbReference type="ARBA" id="ARBA00023163"/>
    </source>
</evidence>
<feature type="compositionally biased region" description="Polar residues" evidence="5">
    <location>
        <begin position="336"/>
        <end position="350"/>
    </location>
</feature>
<proteinExistence type="predicted"/>
<reference evidence="8 9" key="1">
    <citation type="journal article" date="2010" name="Cell">
        <title>The genome of Naegleria gruberi illuminates early eukaryotic versatility.</title>
        <authorList>
            <person name="Fritz-Laylin L.K."/>
            <person name="Prochnik S.E."/>
            <person name="Ginger M.L."/>
            <person name="Dacks J.B."/>
            <person name="Carpenter M.L."/>
            <person name="Field M.C."/>
            <person name="Kuo A."/>
            <person name="Paredez A."/>
            <person name="Chapman J."/>
            <person name="Pham J."/>
            <person name="Shu S."/>
            <person name="Neupane R."/>
            <person name="Cipriano M."/>
            <person name="Mancuso J."/>
            <person name="Tu H."/>
            <person name="Salamov A."/>
            <person name="Lindquist E."/>
            <person name="Shapiro H."/>
            <person name="Lucas S."/>
            <person name="Grigoriev I.V."/>
            <person name="Cande W.Z."/>
            <person name="Fulton C."/>
            <person name="Rokhsar D.S."/>
            <person name="Dawson S.C."/>
        </authorList>
    </citation>
    <scope>NUCLEOTIDE SEQUENCE [LARGE SCALE GENOMIC DNA]</scope>
    <source>
        <strain evidence="8 9">NEG-M</strain>
    </source>
</reference>
<name>D2V4V8_NAEGR</name>
<accession>D2V4V8</accession>
<dbReference type="InterPro" id="IPR019136">
    <property type="entry name" value="TF_IIIC_su-5_HTH"/>
</dbReference>
<feature type="compositionally biased region" description="Basic and acidic residues" evidence="5">
    <location>
        <begin position="764"/>
        <end position="778"/>
    </location>
</feature>
<dbReference type="PANTHER" id="PTHR13230">
    <property type="entry name" value="GENERAL TRANSCRIPTION FACTOR IIIC, POLYPEPTIDE 5"/>
    <property type="match status" value="1"/>
</dbReference>
<keyword evidence="2" id="KW-0238">DNA-binding</keyword>
<keyword evidence="9" id="KW-1185">Reference proteome</keyword>
<feature type="region of interest" description="Disordered" evidence="5">
    <location>
        <begin position="301"/>
        <end position="350"/>
    </location>
</feature>
<dbReference type="eggNOG" id="KOG2473">
    <property type="taxonomic scope" value="Eukaryota"/>
</dbReference>
<feature type="compositionally biased region" description="Polar residues" evidence="5">
    <location>
        <begin position="1"/>
        <end position="26"/>
    </location>
</feature>
<dbReference type="KEGG" id="ngr:NAEGRDRAFT_57146"/>
<dbReference type="RefSeq" id="XP_002680915.1">
    <property type="nucleotide sequence ID" value="XM_002680869.1"/>
</dbReference>
<feature type="region of interest" description="Disordered" evidence="5">
    <location>
        <begin position="750"/>
        <end position="803"/>
    </location>
</feature>
<dbReference type="GO" id="GO:0001003">
    <property type="term" value="F:RNA polymerase III type 2 promoter sequence-specific DNA binding"/>
    <property type="evidence" value="ECO:0007669"/>
    <property type="project" value="TreeGrafter"/>
</dbReference>
<dbReference type="Pfam" id="PF09734">
    <property type="entry name" value="Tau95"/>
    <property type="match status" value="1"/>
</dbReference>
<feature type="compositionally biased region" description="Polar residues" evidence="5">
    <location>
        <begin position="310"/>
        <end position="321"/>
    </location>
</feature>